<dbReference type="FunCoup" id="A0A194RJ27">
    <property type="interactions" value="227"/>
</dbReference>
<protein>
    <submittedName>
        <fullName evidence="4">Dehydrogenase/reductase SDR family member 11</fullName>
    </submittedName>
</protein>
<dbReference type="Proteomes" id="UP000053240">
    <property type="component" value="Unassembled WGS sequence"/>
</dbReference>
<dbReference type="STRING" id="76193.A0A194RJ27"/>
<reference evidence="4 5" key="1">
    <citation type="journal article" date="2015" name="Nat. Commun.">
        <title>Outbred genome sequencing and CRISPR/Cas9 gene editing in butterflies.</title>
        <authorList>
            <person name="Li X."/>
            <person name="Fan D."/>
            <person name="Zhang W."/>
            <person name="Liu G."/>
            <person name="Zhang L."/>
            <person name="Zhao L."/>
            <person name="Fang X."/>
            <person name="Chen L."/>
            <person name="Dong Y."/>
            <person name="Chen Y."/>
            <person name="Ding Y."/>
            <person name="Zhao R."/>
            <person name="Feng M."/>
            <person name="Zhu Y."/>
            <person name="Feng Y."/>
            <person name="Jiang X."/>
            <person name="Zhu D."/>
            <person name="Xiang H."/>
            <person name="Feng X."/>
            <person name="Li S."/>
            <person name="Wang J."/>
            <person name="Zhang G."/>
            <person name="Kronforst M.R."/>
            <person name="Wang W."/>
        </authorList>
    </citation>
    <scope>NUCLEOTIDE SEQUENCE [LARGE SCALE GENOMIC DNA]</scope>
    <source>
        <strain evidence="4">Ya'a_city_454_Pm</strain>
        <tissue evidence="4">Whole body</tissue>
    </source>
</reference>
<comment type="similarity">
    <text evidence="1 3">Belongs to the short-chain dehydrogenases/reductases (SDR) family.</text>
</comment>
<dbReference type="InterPro" id="IPR036291">
    <property type="entry name" value="NAD(P)-bd_dom_sf"/>
</dbReference>
<keyword evidence="2" id="KW-0560">Oxidoreductase</keyword>
<dbReference type="EMBL" id="KQ460323">
    <property type="protein sequence ID" value="KPJ15946.1"/>
    <property type="molecule type" value="Genomic_DNA"/>
</dbReference>
<dbReference type="InterPro" id="IPR002347">
    <property type="entry name" value="SDR_fam"/>
</dbReference>
<accession>A0A194RJ27</accession>
<gene>
    <name evidence="4" type="ORF">RR48_09992</name>
</gene>
<dbReference type="SMART" id="SM00708">
    <property type="entry name" value="PhBP"/>
    <property type="match status" value="1"/>
</dbReference>
<dbReference type="PRINTS" id="PR00080">
    <property type="entry name" value="SDRFAMILY"/>
</dbReference>
<dbReference type="FunFam" id="3.40.50.720:FF:000047">
    <property type="entry name" value="NADP-dependent L-serine/L-allo-threonine dehydrogenase"/>
    <property type="match status" value="1"/>
</dbReference>
<dbReference type="SUPFAM" id="SSF47565">
    <property type="entry name" value="Insect pheromone/odorant-binding proteins"/>
    <property type="match status" value="1"/>
</dbReference>
<evidence type="ECO:0000313" key="4">
    <source>
        <dbReference type="EMBL" id="KPJ15946.1"/>
    </source>
</evidence>
<dbReference type="Gene3D" id="1.10.238.20">
    <property type="entry name" value="Pheromone/general odorant binding protein domain"/>
    <property type="match status" value="1"/>
</dbReference>
<dbReference type="Pfam" id="PF01395">
    <property type="entry name" value="PBP_GOBP"/>
    <property type="match status" value="1"/>
</dbReference>
<dbReference type="GO" id="GO:0005549">
    <property type="term" value="F:odorant binding"/>
    <property type="evidence" value="ECO:0007669"/>
    <property type="project" value="InterPro"/>
</dbReference>
<dbReference type="InterPro" id="IPR036728">
    <property type="entry name" value="PBP_GOBP_sf"/>
</dbReference>
<dbReference type="AlphaFoldDB" id="A0A194RJ27"/>
<dbReference type="Gene3D" id="3.40.50.720">
    <property type="entry name" value="NAD(P)-binding Rossmann-like Domain"/>
    <property type="match status" value="1"/>
</dbReference>
<proteinExistence type="inferred from homology"/>
<name>A0A194RJ27_PAPMA</name>
<evidence type="ECO:0000313" key="5">
    <source>
        <dbReference type="Proteomes" id="UP000053240"/>
    </source>
</evidence>
<evidence type="ECO:0000256" key="2">
    <source>
        <dbReference type="ARBA" id="ARBA00023002"/>
    </source>
</evidence>
<evidence type="ECO:0000256" key="3">
    <source>
        <dbReference type="RuleBase" id="RU000363"/>
    </source>
</evidence>
<dbReference type="PRINTS" id="PR00081">
    <property type="entry name" value="GDHRDH"/>
</dbReference>
<dbReference type="PANTHER" id="PTHR43115:SF4">
    <property type="entry name" value="DEHYDROGENASE_REDUCTASE SDR FAMILY MEMBER 11"/>
    <property type="match status" value="1"/>
</dbReference>
<dbReference type="SUPFAM" id="SSF51735">
    <property type="entry name" value="NAD(P)-binding Rossmann-fold domains"/>
    <property type="match status" value="1"/>
</dbReference>
<dbReference type="GO" id="GO:0016616">
    <property type="term" value="F:oxidoreductase activity, acting on the CH-OH group of donors, NAD or NADP as acceptor"/>
    <property type="evidence" value="ECO:0007669"/>
    <property type="project" value="UniProtKB-ARBA"/>
</dbReference>
<dbReference type="InterPro" id="IPR006170">
    <property type="entry name" value="PBP/GOBP"/>
</dbReference>
<dbReference type="PANTHER" id="PTHR43115">
    <property type="entry name" value="DEHYDROGENASE/REDUCTASE SDR FAMILY MEMBER 11"/>
    <property type="match status" value="1"/>
</dbReference>
<dbReference type="Pfam" id="PF00106">
    <property type="entry name" value="adh_short"/>
    <property type="match status" value="1"/>
</dbReference>
<sequence length="378" mass="41318">MERWSNKTAVVTGASAGIGAAVCLSLANAGMQVVGLARRPELVEKLKQNITGKGAIYSRKCDVSSIVDIKAAFTWVDEKLGGTDVLINNAGVLYYPGFISDSCDKTITVEEISATIDINFKGLVICTKFAIASMNKRNFDGHIININSVAGHYIPSIAGYNVYPSTKHAVTAFTSSLLGELADSKHKIKVTSLSPGLVATDMAGKHVPEDIPMLQPSDVADAILYVLSTPPHVNIKENDIQEKTTTTSIPTTTKDQESRSEIDVINIMKECNESFRIQMSYLEQLNNSGSFPDETDKTPKCYIHCVLESSRVASEEGQFDAASAALVLTQLNDGYDTNELIDMAFQCTDRQEACKCERSYQFIKCIMEKQINKIENSK</sequence>
<dbReference type="CDD" id="cd23992">
    <property type="entry name" value="PBP_GOBP"/>
    <property type="match status" value="1"/>
</dbReference>
<evidence type="ECO:0000256" key="1">
    <source>
        <dbReference type="ARBA" id="ARBA00006484"/>
    </source>
</evidence>
<organism evidence="4 5">
    <name type="scientific">Papilio machaon</name>
    <name type="common">Old World swallowtail butterfly</name>
    <dbReference type="NCBI Taxonomy" id="76193"/>
    <lineage>
        <taxon>Eukaryota</taxon>
        <taxon>Metazoa</taxon>
        <taxon>Ecdysozoa</taxon>
        <taxon>Arthropoda</taxon>
        <taxon>Hexapoda</taxon>
        <taxon>Insecta</taxon>
        <taxon>Pterygota</taxon>
        <taxon>Neoptera</taxon>
        <taxon>Endopterygota</taxon>
        <taxon>Lepidoptera</taxon>
        <taxon>Glossata</taxon>
        <taxon>Ditrysia</taxon>
        <taxon>Papilionoidea</taxon>
        <taxon>Papilionidae</taxon>
        <taxon>Papilioninae</taxon>
        <taxon>Papilio</taxon>
    </lineage>
</organism>
<keyword evidence="5" id="KW-1185">Reference proteome</keyword>
<dbReference type="InParanoid" id="A0A194RJ27"/>